<dbReference type="AlphaFoldDB" id="A0A1X7VK04"/>
<sequence length="36" mass="4202">GSKILRPRIHPTSKSLPRHLQPCYTLKTSSYRCQTF</sequence>
<reference evidence="1" key="1">
    <citation type="submission" date="2017-05" db="UniProtKB">
        <authorList>
            <consortium name="EnsemblMetazoa"/>
        </authorList>
    </citation>
    <scope>IDENTIFICATION</scope>
</reference>
<name>A0A1X7VK04_AMPQE</name>
<evidence type="ECO:0000313" key="1">
    <source>
        <dbReference type="EnsemblMetazoa" id="Aqu2.1.40259_001"/>
    </source>
</evidence>
<dbReference type="InParanoid" id="A0A1X7VK04"/>
<accession>A0A1X7VK04</accession>
<dbReference type="EnsemblMetazoa" id="Aqu2.1.40259_001">
    <property type="protein sequence ID" value="Aqu2.1.40259_001"/>
    <property type="gene ID" value="Aqu2.1.40259"/>
</dbReference>
<organism evidence="1">
    <name type="scientific">Amphimedon queenslandica</name>
    <name type="common">Sponge</name>
    <dbReference type="NCBI Taxonomy" id="400682"/>
    <lineage>
        <taxon>Eukaryota</taxon>
        <taxon>Metazoa</taxon>
        <taxon>Porifera</taxon>
        <taxon>Demospongiae</taxon>
        <taxon>Heteroscleromorpha</taxon>
        <taxon>Haplosclerida</taxon>
        <taxon>Niphatidae</taxon>
        <taxon>Amphimedon</taxon>
    </lineage>
</organism>
<proteinExistence type="predicted"/>
<protein>
    <submittedName>
        <fullName evidence="1">Uncharacterized protein</fullName>
    </submittedName>
</protein>